<sequence length="469" mass="51394">MEKNLRQKRAFPNMLVIVFIVIIVAALMTWIIPAGQYDKVVDKATGRTLVDPDSFKYIAKTPVGPFSMLLAIPKGLTGGAGITFLVFITFGAIAIIEKTGSIDAAMAASIRKMGKSEKSVYFVMALIMIFFAAWSSTGTFSHSQVFPFIPMFVLLCNSMGFDALVAIGMTFTIIGTGYASGTINPYSIGVAHSVTGLPMFSGLGYRIVVLVVMSAVTIAYVLWYARKIKKDPSKSLLADIKFDSFSVDEERLNTEMTSPRKVSLFIFLLGILLLVYGLTKLKWGLDQISAIFLALGIIIGLINRLPLNTISNSFVEGLQRGALPAIIVGFGRASVVIFENGHIIDTIIHSVTSVLGKFNLYISSVIMLIFQTLLNFFIPSASGQAAVTMPILAPISDLIGMNRQITTLIFHFGDGYSNNLWPMLVLIACAIAKVPLEKYYKWYVPLFGILFVFQIIFVWIAIAINYGPF</sequence>
<keyword evidence="2" id="KW-1003">Cell membrane</keyword>
<feature type="transmembrane region" description="Helical" evidence="6">
    <location>
        <begin position="207"/>
        <end position="225"/>
    </location>
</feature>
<reference evidence="7 8" key="1">
    <citation type="submission" date="2021-10" db="EMBL/GenBank/DDBJ databases">
        <title>Lutispora strain m25 sp. nov., a thermophilic, non-spore-forming bacterium isolated from a lab-scale methanogenic bioreactor digesting anaerobic sludge.</title>
        <authorList>
            <person name="El Houari A."/>
            <person name="Mcdonald J."/>
        </authorList>
    </citation>
    <scope>NUCLEOTIDE SEQUENCE [LARGE SCALE GENOMIC DNA]</scope>
    <source>
        <strain evidence="8">m25</strain>
    </source>
</reference>
<feature type="transmembrane region" description="Helical" evidence="6">
    <location>
        <begin position="443"/>
        <end position="466"/>
    </location>
</feature>
<gene>
    <name evidence="7" type="ORF">LJD61_05600</name>
</gene>
<name>A0ABT1NGP1_9FIRM</name>
<comment type="caution">
    <text evidence="7">The sequence shown here is derived from an EMBL/GenBank/DDBJ whole genome shotgun (WGS) entry which is preliminary data.</text>
</comment>
<evidence type="ECO:0000256" key="5">
    <source>
        <dbReference type="ARBA" id="ARBA00023136"/>
    </source>
</evidence>
<dbReference type="Pfam" id="PF03606">
    <property type="entry name" value="DcuC"/>
    <property type="match status" value="1"/>
</dbReference>
<dbReference type="Proteomes" id="UP001651880">
    <property type="component" value="Unassembled WGS sequence"/>
</dbReference>
<feature type="transmembrane region" description="Helical" evidence="6">
    <location>
        <begin position="358"/>
        <end position="378"/>
    </location>
</feature>
<feature type="transmembrane region" description="Helical" evidence="6">
    <location>
        <begin position="285"/>
        <end position="302"/>
    </location>
</feature>
<dbReference type="InterPro" id="IPR051679">
    <property type="entry name" value="DASS-Related_Transporters"/>
</dbReference>
<feature type="transmembrane region" description="Helical" evidence="6">
    <location>
        <begin position="420"/>
        <end position="436"/>
    </location>
</feature>
<evidence type="ECO:0000256" key="2">
    <source>
        <dbReference type="ARBA" id="ARBA00022475"/>
    </source>
</evidence>
<dbReference type="PANTHER" id="PTHR43652:SF2">
    <property type="entry name" value="BASIC AMINO ACID ANTIPORTER YFCC-RELATED"/>
    <property type="match status" value="1"/>
</dbReference>
<comment type="subcellular location">
    <subcellularLocation>
        <location evidence="1">Cell membrane</location>
        <topology evidence="1">Multi-pass membrane protein</topology>
    </subcellularLocation>
</comment>
<dbReference type="RefSeq" id="WP_255226540.1">
    <property type="nucleotide sequence ID" value="NZ_JAJEKE010000003.1"/>
</dbReference>
<dbReference type="InterPro" id="IPR018385">
    <property type="entry name" value="C4_dicarb_anaerob_car-like"/>
</dbReference>
<proteinExistence type="predicted"/>
<evidence type="ECO:0000256" key="3">
    <source>
        <dbReference type="ARBA" id="ARBA00022692"/>
    </source>
</evidence>
<feature type="transmembrane region" description="Helical" evidence="6">
    <location>
        <begin position="183"/>
        <end position="201"/>
    </location>
</feature>
<accession>A0ABT1NGP1</accession>
<keyword evidence="5 6" id="KW-0472">Membrane</keyword>
<feature type="transmembrane region" description="Helical" evidence="6">
    <location>
        <begin position="12"/>
        <end position="32"/>
    </location>
</feature>
<feature type="transmembrane region" description="Helical" evidence="6">
    <location>
        <begin position="76"/>
        <end position="96"/>
    </location>
</feature>
<keyword evidence="8" id="KW-1185">Reference proteome</keyword>
<organism evidence="7 8">
    <name type="scientific">Lutispora saccharofermentans</name>
    <dbReference type="NCBI Taxonomy" id="3024236"/>
    <lineage>
        <taxon>Bacteria</taxon>
        <taxon>Bacillati</taxon>
        <taxon>Bacillota</taxon>
        <taxon>Clostridia</taxon>
        <taxon>Lutisporales</taxon>
        <taxon>Lutisporaceae</taxon>
        <taxon>Lutispora</taxon>
    </lineage>
</organism>
<keyword evidence="4 6" id="KW-1133">Transmembrane helix</keyword>
<evidence type="ECO:0000256" key="4">
    <source>
        <dbReference type="ARBA" id="ARBA00022989"/>
    </source>
</evidence>
<protein>
    <submittedName>
        <fullName evidence="7">AbgT family transporter</fullName>
    </submittedName>
</protein>
<keyword evidence="3 6" id="KW-0812">Transmembrane</keyword>
<evidence type="ECO:0000256" key="6">
    <source>
        <dbReference type="SAM" id="Phobius"/>
    </source>
</evidence>
<feature type="transmembrane region" description="Helical" evidence="6">
    <location>
        <begin position="148"/>
        <end position="171"/>
    </location>
</feature>
<dbReference type="EMBL" id="JAJEKE010000003">
    <property type="protein sequence ID" value="MCQ1529021.1"/>
    <property type="molecule type" value="Genomic_DNA"/>
</dbReference>
<feature type="transmembrane region" description="Helical" evidence="6">
    <location>
        <begin position="262"/>
        <end position="279"/>
    </location>
</feature>
<feature type="transmembrane region" description="Helical" evidence="6">
    <location>
        <begin position="119"/>
        <end position="136"/>
    </location>
</feature>
<dbReference type="PANTHER" id="PTHR43652">
    <property type="entry name" value="BASIC AMINO ACID ANTIPORTER YFCC-RELATED"/>
    <property type="match status" value="1"/>
</dbReference>
<evidence type="ECO:0000313" key="8">
    <source>
        <dbReference type="Proteomes" id="UP001651880"/>
    </source>
</evidence>
<evidence type="ECO:0000256" key="1">
    <source>
        <dbReference type="ARBA" id="ARBA00004651"/>
    </source>
</evidence>
<evidence type="ECO:0000313" key="7">
    <source>
        <dbReference type="EMBL" id="MCQ1529021.1"/>
    </source>
</evidence>